<organism evidence="6 7">
    <name type="scientific">Nocardia tenerifensis</name>
    <dbReference type="NCBI Taxonomy" id="228006"/>
    <lineage>
        <taxon>Bacteria</taxon>
        <taxon>Bacillati</taxon>
        <taxon>Actinomycetota</taxon>
        <taxon>Actinomycetes</taxon>
        <taxon>Mycobacteriales</taxon>
        <taxon>Nocardiaceae</taxon>
        <taxon>Nocardia</taxon>
    </lineage>
</organism>
<keyword evidence="3" id="KW-0804">Transcription</keyword>
<dbReference type="InterPro" id="IPR001647">
    <property type="entry name" value="HTH_TetR"/>
</dbReference>
<dbReference type="InterPro" id="IPR009057">
    <property type="entry name" value="Homeodomain-like_sf"/>
</dbReference>
<dbReference type="Pfam" id="PF17932">
    <property type="entry name" value="TetR_C_24"/>
    <property type="match status" value="1"/>
</dbReference>
<evidence type="ECO:0000313" key="7">
    <source>
        <dbReference type="Proteomes" id="UP000247569"/>
    </source>
</evidence>
<evidence type="ECO:0000313" key="6">
    <source>
        <dbReference type="EMBL" id="PXX58431.1"/>
    </source>
</evidence>
<evidence type="ECO:0000256" key="3">
    <source>
        <dbReference type="ARBA" id="ARBA00023163"/>
    </source>
</evidence>
<keyword evidence="2 4" id="KW-0238">DNA-binding</keyword>
<keyword evidence="7" id="KW-1185">Reference proteome</keyword>
<dbReference type="RefSeq" id="WP_040734677.1">
    <property type="nucleotide sequence ID" value="NZ_QJKF01000014.1"/>
</dbReference>
<dbReference type="GO" id="GO:0003700">
    <property type="term" value="F:DNA-binding transcription factor activity"/>
    <property type="evidence" value="ECO:0007669"/>
    <property type="project" value="TreeGrafter"/>
</dbReference>
<dbReference type="InterPro" id="IPR036271">
    <property type="entry name" value="Tet_transcr_reg_TetR-rel_C_sf"/>
</dbReference>
<name>A0A318JXF1_9NOCA</name>
<dbReference type="InterPro" id="IPR050109">
    <property type="entry name" value="HTH-type_TetR-like_transc_reg"/>
</dbReference>
<dbReference type="PROSITE" id="PS50977">
    <property type="entry name" value="HTH_TETR_2"/>
    <property type="match status" value="1"/>
</dbReference>
<dbReference type="OrthoDB" id="4528272at2"/>
<evidence type="ECO:0000256" key="2">
    <source>
        <dbReference type="ARBA" id="ARBA00023125"/>
    </source>
</evidence>
<keyword evidence="1" id="KW-0805">Transcription regulation</keyword>
<dbReference type="Proteomes" id="UP000247569">
    <property type="component" value="Unassembled WGS sequence"/>
</dbReference>
<accession>A0A318JXF1</accession>
<gene>
    <name evidence="6" type="ORF">DFR70_114115</name>
</gene>
<protein>
    <submittedName>
        <fullName evidence="6">TetR family transcriptional regulator</fullName>
    </submittedName>
</protein>
<comment type="caution">
    <text evidence="6">The sequence shown here is derived from an EMBL/GenBank/DDBJ whole genome shotgun (WGS) entry which is preliminary data.</text>
</comment>
<evidence type="ECO:0000256" key="1">
    <source>
        <dbReference type="ARBA" id="ARBA00023015"/>
    </source>
</evidence>
<dbReference type="EMBL" id="QJKF01000014">
    <property type="protein sequence ID" value="PXX58431.1"/>
    <property type="molecule type" value="Genomic_DNA"/>
</dbReference>
<dbReference type="PANTHER" id="PTHR30055:SF234">
    <property type="entry name" value="HTH-TYPE TRANSCRIPTIONAL REGULATOR BETI"/>
    <property type="match status" value="1"/>
</dbReference>
<proteinExistence type="predicted"/>
<dbReference type="GO" id="GO:0000976">
    <property type="term" value="F:transcription cis-regulatory region binding"/>
    <property type="evidence" value="ECO:0007669"/>
    <property type="project" value="TreeGrafter"/>
</dbReference>
<dbReference type="AlphaFoldDB" id="A0A318JXF1"/>
<reference evidence="6 7" key="1">
    <citation type="submission" date="2018-05" db="EMBL/GenBank/DDBJ databases">
        <title>Genomic Encyclopedia of Type Strains, Phase IV (KMG-IV): sequencing the most valuable type-strain genomes for metagenomic binning, comparative biology and taxonomic classification.</title>
        <authorList>
            <person name="Goeker M."/>
        </authorList>
    </citation>
    <scope>NUCLEOTIDE SEQUENCE [LARGE SCALE GENOMIC DNA]</scope>
    <source>
        <strain evidence="6 7">DSM 44704</strain>
    </source>
</reference>
<dbReference type="PANTHER" id="PTHR30055">
    <property type="entry name" value="HTH-TYPE TRANSCRIPTIONAL REGULATOR RUTR"/>
    <property type="match status" value="1"/>
</dbReference>
<feature type="domain" description="HTH tetR-type" evidence="5">
    <location>
        <begin position="10"/>
        <end position="70"/>
    </location>
</feature>
<dbReference type="InterPro" id="IPR041490">
    <property type="entry name" value="KstR2_TetR_C"/>
</dbReference>
<sequence length="217" mass="24406">MARKKSLDQHMLRPQILDEASRLFYERGFAATSIRDIADAVGISSSTLYHHFANKQEVLSAIVTRFMTDFNNATIPVLEDRTRTPTERLLQVLATHIEMSDDRRPELLVGNPVLYALDVSQRDRVLKQEAEYHAAVRAVIDEGQQRGIFSVADPGLATMALLDMINGVREWYNAAGRVDRETLVRRYQEFTLRILGVGERSVPDGDHVGTSVNAHCA</sequence>
<dbReference type="Pfam" id="PF00440">
    <property type="entry name" value="TetR_N"/>
    <property type="match status" value="1"/>
</dbReference>
<evidence type="ECO:0000259" key="5">
    <source>
        <dbReference type="PROSITE" id="PS50977"/>
    </source>
</evidence>
<dbReference type="SUPFAM" id="SSF46689">
    <property type="entry name" value="Homeodomain-like"/>
    <property type="match status" value="1"/>
</dbReference>
<evidence type="ECO:0000256" key="4">
    <source>
        <dbReference type="PROSITE-ProRule" id="PRU00335"/>
    </source>
</evidence>
<dbReference type="SUPFAM" id="SSF48498">
    <property type="entry name" value="Tetracyclin repressor-like, C-terminal domain"/>
    <property type="match status" value="1"/>
</dbReference>
<feature type="DNA-binding region" description="H-T-H motif" evidence="4">
    <location>
        <begin position="33"/>
        <end position="52"/>
    </location>
</feature>
<dbReference type="Gene3D" id="1.10.357.10">
    <property type="entry name" value="Tetracycline Repressor, domain 2"/>
    <property type="match status" value="1"/>
</dbReference>
<dbReference type="PRINTS" id="PR00455">
    <property type="entry name" value="HTHTETR"/>
</dbReference>